<dbReference type="SUPFAM" id="SSF50249">
    <property type="entry name" value="Nucleic acid-binding proteins"/>
    <property type="match status" value="1"/>
</dbReference>
<dbReference type="PANTHER" id="PTHR45674">
    <property type="entry name" value="DNA LIGASE 1/3 FAMILY MEMBER"/>
    <property type="match status" value="1"/>
</dbReference>
<dbReference type="PANTHER" id="PTHR45674:SF7">
    <property type="entry name" value="DNA LIGASE"/>
    <property type="match status" value="1"/>
</dbReference>
<dbReference type="GO" id="GO:0051301">
    <property type="term" value="P:cell division"/>
    <property type="evidence" value="ECO:0007669"/>
    <property type="project" value="UniProtKB-KW"/>
</dbReference>
<dbReference type="Proteomes" id="UP000010824">
    <property type="component" value="Chromosome"/>
</dbReference>
<dbReference type="InterPro" id="IPR016059">
    <property type="entry name" value="DNA_ligase_ATP-dep_CS"/>
</dbReference>
<evidence type="ECO:0000256" key="6">
    <source>
        <dbReference type="ARBA" id="ARBA00022723"/>
    </source>
</evidence>
<dbReference type="GO" id="GO:0006273">
    <property type="term" value="P:lagging strand elongation"/>
    <property type="evidence" value="ECO:0007669"/>
    <property type="project" value="TreeGrafter"/>
</dbReference>
<feature type="active site" description="N6-AMP-lysine intermediate" evidence="14">
    <location>
        <position position="246"/>
    </location>
</feature>
<evidence type="ECO:0000256" key="1">
    <source>
        <dbReference type="ARBA" id="ARBA00007572"/>
    </source>
</evidence>
<dbReference type="InterPro" id="IPR036599">
    <property type="entry name" value="DNA_ligase_N_sf"/>
</dbReference>
<organism evidence="17 18">
    <name type="scientific">Methanoregula formicica (strain DSM 22288 / NBRC 105244 / SMSP)</name>
    <dbReference type="NCBI Taxonomy" id="593750"/>
    <lineage>
        <taxon>Archaea</taxon>
        <taxon>Methanobacteriati</taxon>
        <taxon>Methanobacteriota</taxon>
        <taxon>Stenosarchaea group</taxon>
        <taxon>Methanomicrobia</taxon>
        <taxon>Methanomicrobiales</taxon>
        <taxon>Methanoregulaceae</taxon>
        <taxon>Methanoregula</taxon>
    </lineage>
</organism>
<feature type="binding site" evidence="14">
    <location>
        <position position="295"/>
    </location>
    <ligand>
        <name>ATP</name>
        <dbReference type="ChEBI" id="CHEBI:30616"/>
    </ligand>
</feature>
<reference evidence="17 18" key="2">
    <citation type="journal article" date="2014" name="Genome Announc.">
        <title>Complete Genome Sequence of Methanoregula formicica SMSPT, a Mesophilic Hydrogenotrophic Methanogen Isolated from a Methanogenic Upflow Anaerobic Sludge Blanket Reactor.</title>
        <authorList>
            <person name="Yamamoto K."/>
            <person name="Tamaki H."/>
            <person name="Cadillo-Quiroz H."/>
            <person name="Imachi H."/>
            <person name="Kyrpides N."/>
            <person name="Woyke T."/>
            <person name="Goodwin L."/>
            <person name="Zinder S.H."/>
            <person name="Kamagata Y."/>
            <person name="Liu W.T."/>
        </authorList>
    </citation>
    <scope>NUCLEOTIDE SEQUENCE [LARGE SCALE GENOMIC DNA]</scope>
    <source>
        <strain evidence="18">DSM 22288 / NBRC 105244 / SMSP</strain>
    </source>
</reference>
<dbReference type="InParanoid" id="L0HF16"/>
<keyword evidence="12 14" id="KW-0234">DNA repair</keyword>
<protein>
    <recommendedName>
        <fullName evidence="2 14">DNA ligase</fullName>
        <ecNumber evidence="14">6.5.1.1</ecNumber>
    </recommendedName>
    <alternativeName>
        <fullName evidence="14">Polydeoxyribonucleotide synthase [ATP]</fullName>
    </alternativeName>
</protein>
<dbReference type="Gene3D" id="2.40.50.140">
    <property type="entry name" value="Nucleic acid-binding proteins"/>
    <property type="match status" value="1"/>
</dbReference>
<dbReference type="GO" id="GO:0006281">
    <property type="term" value="P:DNA repair"/>
    <property type="evidence" value="ECO:0007669"/>
    <property type="project" value="UniProtKB-UniRule"/>
</dbReference>
<keyword evidence="4 14" id="KW-0132">Cell division</keyword>
<keyword evidence="7 14" id="KW-0547">Nucleotide-binding</keyword>
<proteinExistence type="inferred from homology"/>
<comment type="function">
    <text evidence="14">DNA ligase that seals nicks in double-stranded DNA during DNA replication, DNA recombination and DNA repair.</text>
</comment>
<evidence type="ECO:0000256" key="4">
    <source>
        <dbReference type="ARBA" id="ARBA00022618"/>
    </source>
</evidence>
<feature type="binding site" evidence="14">
    <location>
        <position position="251"/>
    </location>
    <ligand>
        <name>ATP</name>
        <dbReference type="ChEBI" id="CHEBI:30616"/>
    </ligand>
</feature>
<keyword evidence="10 14" id="KW-0460">Magnesium</keyword>
<comment type="cofactor">
    <cofactor evidence="14">
        <name>Mg(2+)</name>
        <dbReference type="ChEBI" id="CHEBI:18420"/>
    </cofactor>
</comment>
<evidence type="ECO:0000256" key="11">
    <source>
        <dbReference type="ARBA" id="ARBA00023172"/>
    </source>
</evidence>
<dbReference type="GO" id="GO:0003677">
    <property type="term" value="F:DNA binding"/>
    <property type="evidence" value="ECO:0007669"/>
    <property type="project" value="InterPro"/>
</dbReference>
<dbReference type="KEGG" id="mfo:Metfor_0603"/>
<dbReference type="GeneID" id="14309276"/>
<sequence length="551" mass="61496">MRFQDFAQTCGQLEKTSGRLDMIAIISQVLPGLTDEELPVFVRFVMGRIFADWSSRKLGIGPNLLYEAVGYVAGVKKEQVIDKINATGDVGTAVEELLELKSQTTFFHEDLELVQVYNELIAIADTEGKKSQREKGLLVRRLLANALPIEGRYLARIMLEELRIGVGEGSVREAVAKAFGVDSSLVEHAQQALNDMGEVARLAKTGAAALEDVKITLFHPVRMMLAQAGSIAGMIEEHGEIAAEFKYDGSRFQFHKKGNWARLYSRRLEDVTAALPDVIGQLMGATDHDVILDGEVIAIKDGRPMPFQSVLRRFRRRHDVAEAQEKIEMVPNVFDILYLDGETLIDLPFSERRKKLESVMKMSIAPQTVSSSQEIIEKTYNDALAAGHEGIMIKVPSSPYTPGQRGKNWIKIKPEVDTLDLAVIGAEWGEGKRAHVFGSFLVACQNQGKLLPLSRVATGFSDEQLAEVYDLLKDTVERKAGKEVTFEPTLVFEVGYAELQASVNYEAGFALRFPRFIRIRDDKDIADIETIESIRARYQRQVNTAQAYEKN</sequence>
<dbReference type="GO" id="GO:0003910">
    <property type="term" value="F:DNA ligase (ATP) activity"/>
    <property type="evidence" value="ECO:0007669"/>
    <property type="project" value="UniProtKB-UniRule"/>
</dbReference>
<dbReference type="GO" id="GO:0006310">
    <property type="term" value="P:DNA recombination"/>
    <property type="evidence" value="ECO:0007669"/>
    <property type="project" value="UniProtKB-UniRule"/>
</dbReference>
<dbReference type="Pfam" id="PF04679">
    <property type="entry name" value="DNA_ligase_A_C"/>
    <property type="match status" value="1"/>
</dbReference>
<keyword evidence="8 14" id="KW-0227">DNA damage</keyword>
<feature type="domain" description="ATP-dependent DNA ligase family profile" evidence="16">
    <location>
        <begin position="322"/>
        <end position="446"/>
    </location>
</feature>
<feature type="binding site" evidence="14">
    <location>
        <position position="334"/>
    </location>
    <ligand>
        <name>ATP</name>
        <dbReference type="ChEBI" id="CHEBI:30616"/>
    </ligand>
</feature>
<dbReference type="eggNOG" id="arCOG01347">
    <property type="taxonomic scope" value="Archaea"/>
</dbReference>
<evidence type="ECO:0000259" key="16">
    <source>
        <dbReference type="PROSITE" id="PS50160"/>
    </source>
</evidence>
<dbReference type="GO" id="GO:0046872">
    <property type="term" value="F:metal ion binding"/>
    <property type="evidence" value="ECO:0007669"/>
    <property type="project" value="UniProtKB-KW"/>
</dbReference>
<dbReference type="GO" id="GO:0071897">
    <property type="term" value="P:DNA biosynthetic process"/>
    <property type="evidence" value="ECO:0007669"/>
    <property type="project" value="InterPro"/>
</dbReference>
<dbReference type="PROSITE" id="PS50160">
    <property type="entry name" value="DNA_LIGASE_A3"/>
    <property type="match status" value="1"/>
</dbReference>
<keyword evidence="6 14" id="KW-0479">Metal-binding</keyword>
<keyword evidence="18" id="KW-1185">Reference proteome</keyword>
<evidence type="ECO:0000256" key="3">
    <source>
        <dbReference type="ARBA" id="ARBA00022598"/>
    </source>
</evidence>
<feature type="binding site" evidence="14">
    <location>
        <position position="244"/>
    </location>
    <ligand>
        <name>ATP</name>
        <dbReference type="ChEBI" id="CHEBI:30616"/>
    </ligand>
</feature>
<evidence type="ECO:0000256" key="7">
    <source>
        <dbReference type="ARBA" id="ARBA00022741"/>
    </source>
</evidence>
<dbReference type="PROSITE" id="PS00333">
    <property type="entry name" value="DNA_LIGASE_A2"/>
    <property type="match status" value="1"/>
</dbReference>
<dbReference type="CDD" id="cd07972">
    <property type="entry name" value="OBF_DNA_ligase_Arch_LigB"/>
    <property type="match status" value="1"/>
</dbReference>
<dbReference type="STRING" id="593750.Metfor_0603"/>
<dbReference type="SUPFAM" id="SSF117018">
    <property type="entry name" value="ATP-dependent DNA ligase DNA-binding domain"/>
    <property type="match status" value="1"/>
</dbReference>
<comment type="catalytic activity">
    <reaction evidence="14">
        <text>ATP + (deoxyribonucleotide)n-3'-hydroxyl + 5'-phospho-(deoxyribonucleotide)m = (deoxyribonucleotide)n+m + AMP + diphosphate.</text>
        <dbReference type="EC" id="6.5.1.1"/>
    </reaction>
</comment>
<dbReference type="FunCoup" id="L0HF16">
    <property type="interactions" value="140"/>
</dbReference>
<dbReference type="NCBIfam" id="TIGR00574">
    <property type="entry name" value="dnl1"/>
    <property type="match status" value="1"/>
</dbReference>
<dbReference type="FunFam" id="1.10.3260.10:FF:000007">
    <property type="entry name" value="DNA ligase"/>
    <property type="match status" value="1"/>
</dbReference>
<keyword evidence="9 14" id="KW-0067">ATP-binding</keyword>
<dbReference type="InterPro" id="IPR022865">
    <property type="entry name" value="DNA_ligae_ATP-dep_bac/arc"/>
</dbReference>
<evidence type="ECO:0000256" key="2">
    <source>
        <dbReference type="ARBA" id="ARBA00013308"/>
    </source>
</evidence>
<dbReference type="InterPro" id="IPR050191">
    <property type="entry name" value="ATP-dep_DNA_ligase"/>
</dbReference>
<dbReference type="OrthoDB" id="31274at2157"/>
<dbReference type="SUPFAM" id="SSF56091">
    <property type="entry name" value="DNA ligase/mRNA capping enzyme, catalytic domain"/>
    <property type="match status" value="1"/>
</dbReference>
<evidence type="ECO:0000313" key="18">
    <source>
        <dbReference type="Proteomes" id="UP000010824"/>
    </source>
</evidence>
<accession>L0HF16</accession>
<evidence type="ECO:0000313" key="17">
    <source>
        <dbReference type="EMBL" id="AGB01664.1"/>
    </source>
</evidence>
<dbReference type="EC" id="6.5.1.1" evidence="14"/>
<dbReference type="EMBL" id="CP003167">
    <property type="protein sequence ID" value="AGB01664.1"/>
    <property type="molecule type" value="Genomic_DNA"/>
</dbReference>
<dbReference type="Pfam" id="PF01068">
    <property type="entry name" value="DNA_ligase_A_M"/>
    <property type="match status" value="1"/>
</dbReference>
<evidence type="ECO:0000256" key="14">
    <source>
        <dbReference type="HAMAP-Rule" id="MF_00407"/>
    </source>
</evidence>
<feature type="binding site" evidence="14">
    <location>
        <position position="266"/>
    </location>
    <ligand>
        <name>ATP</name>
        <dbReference type="ChEBI" id="CHEBI:30616"/>
    </ligand>
</feature>
<dbReference type="RefSeq" id="WP_015284628.1">
    <property type="nucleotide sequence ID" value="NC_019943.1"/>
</dbReference>
<evidence type="ECO:0000256" key="12">
    <source>
        <dbReference type="ARBA" id="ARBA00023204"/>
    </source>
</evidence>
<evidence type="ECO:0000256" key="9">
    <source>
        <dbReference type="ARBA" id="ARBA00022840"/>
    </source>
</evidence>
<evidence type="ECO:0000256" key="15">
    <source>
        <dbReference type="RuleBase" id="RU004196"/>
    </source>
</evidence>
<dbReference type="Gene3D" id="1.10.3260.10">
    <property type="entry name" value="DNA ligase, ATP-dependent, N-terminal domain"/>
    <property type="match status" value="1"/>
</dbReference>
<reference evidence="18" key="1">
    <citation type="submission" date="2011-12" db="EMBL/GenBank/DDBJ databases">
        <title>Complete sequence of Methanoregula formicicum SMSP.</title>
        <authorList>
            <person name="Lucas S."/>
            <person name="Han J."/>
            <person name="Lapidus A."/>
            <person name="Cheng J.-F."/>
            <person name="Goodwin L."/>
            <person name="Pitluck S."/>
            <person name="Peters L."/>
            <person name="Ovchinnikova G."/>
            <person name="Teshima H."/>
            <person name="Detter J.C."/>
            <person name="Han C."/>
            <person name="Tapia R."/>
            <person name="Land M."/>
            <person name="Hauser L."/>
            <person name="Kyrpides N."/>
            <person name="Ivanova N."/>
            <person name="Pagani I."/>
            <person name="Imachi H."/>
            <person name="Tamaki H."/>
            <person name="Sekiguchi Y."/>
            <person name="Kamagata Y."/>
            <person name="Cadillo-Quiroz H."/>
            <person name="Zinder S."/>
            <person name="Liu W.-T."/>
            <person name="Woyke T."/>
        </authorList>
    </citation>
    <scope>NUCLEOTIDE SEQUENCE [LARGE SCALE GENOMIC DNA]</scope>
    <source>
        <strain evidence="18">DSM 22288 / NBRC 105244 / SMSP</strain>
    </source>
</reference>
<dbReference type="Gene3D" id="3.30.470.30">
    <property type="entry name" value="DNA ligase/mRNA capping enzyme"/>
    <property type="match status" value="1"/>
</dbReference>
<keyword evidence="11 14" id="KW-0233">DNA recombination</keyword>
<gene>
    <name evidence="14" type="primary">lig</name>
    <name evidence="17" type="ordered locus">Metfor_0603</name>
</gene>
<dbReference type="InterPro" id="IPR012310">
    <property type="entry name" value="DNA_ligase_ATP-dep_cent"/>
</dbReference>
<dbReference type="Pfam" id="PF04675">
    <property type="entry name" value="DNA_ligase_A_N"/>
    <property type="match status" value="1"/>
</dbReference>
<dbReference type="AlphaFoldDB" id="L0HF16"/>
<evidence type="ECO:0000256" key="10">
    <source>
        <dbReference type="ARBA" id="ARBA00022842"/>
    </source>
</evidence>
<evidence type="ECO:0000256" key="13">
    <source>
        <dbReference type="ARBA" id="ARBA00023306"/>
    </source>
</evidence>
<dbReference type="InterPro" id="IPR012308">
    <property type="entry name" value="DNA_ligase_ATP-dep_N"/>
</dbReference>
<dbReference type="InterPro" id="IPR012340">
    <property type="entry name" value="NA-bd_OB-fold"/>
</dbReference>
<name>L0HF16_METFS</name>
<keyword evidence="5 14" id="KW-0235">DNA replication</keyword>
<evidence type="ECO:0000256" key="8">
    <source>
        <dbReference type="ARBA" id="ARBA00022763"/>
    </source>
</evidence>
<feature type="binding site" evidence="14">
    <location>
        <position position="405"/>
    </location>
    <ligand>
        <name>ATP</name>
        <dbReference type="ChEBI" id="CHEBI:30616"/>
    </ligand>
</feature>
<comment type="similarity">
    <text evidence="1 14 15">Belongs to the ATP-dependent DNA ligase family.</text>
</comment>
<keyword evidence="13 14" id="KW-0131">Cell cycle</keyword>
<dbReference type="GO" id="GO:0005524">
    <property type="term" value="F:ATP binding"/>
    <property type="evidence" value="ECO:0007669"/>
    <property type="project" value="UniProtKB-UniRule"/>
</dbReference>
<dbReference type="InterPro" id="IPR000977">
    <property type="entry name" value="DNA_ligase_ATP-dep"/>
</dbReference>
<feature type="binding site" evidence="14">
    <location>
        <position position="411"/>
    </location>
    <ligand>
        <name>ATP</name>
        <dbReference type="ChEBI" id="CHEBI:30616"/>
    </ligand>
</feature>
<dbReference type="HOGENOM" id="CLU_005138_6_0_2"/>
<dbReference type="InterPro" id="IPR012309">
    <property type="entry name" value="DNA_ligase_ATP-dep_C"/>
</dbReference>
<dbReference type="CDD" id="cd07901">
    <property type="entry name" value="Adenylation_DNA_ligase_Arch_LigB"/>
    <property type="match status" value="1"/>
</dbReference>
<dbReference type="HAMAP" id="MF_00407">
    <property type="entry name" value="DNA_ligase"/>
    <property type="match status" value="1"/>
</dbReference>
<keyword evidence="3 14" id="KW-0436">Ligase</keyword>
<evidence type="ECO:0000256" key="5">
    <source>
        <dbReference type="ARBA" id="ARBA00022705"/>
    </source>
</evidence>